<reference evidence="3 4" key="1">
    <citation type="submission" date="2018-08" db="EMBL/GenBank/DDBJ databases">
        <title>Bacillus jemisoniae sp. nov., Bacillus chryseoplanitiae sp. nov., Bacillus resnikiae sp. nov., and Bacillus frankliniae sp. nov., isolated from Viking spacecraft and associated surfaces.</title>
        <authorList>
            <person name="Seuylemezian A."/>
            <person name="Vaishampayan P."/>
        </authorList>
    </citation>
    <scope>NUCLEOTIDE SEQUENCE [LARGE SCALE GENOMIC DNA]</scope>
    <source>
        <strain evidence="3 4">JJ-247</strain>
    </source>
</reference>
<feature type="compositionally biased region" description="Basic and acidic residues" evidence="1">
    <location>
        <begin position="22"/>
        <end position="82"/>
    </location>
</feature>
<comment type="caution">
    <text evidence="3">The sequence shown here is derived from an EMBL/GenBank/DDBJ whole genome shotgun (WGS) entry which is preliminary data.</text>
</comment>
<name>A0A398BGX3_9BACI</name>
<evidence type="ECO:0000256" key="1">
    <source>
        <dbReference type="SAM" id="MobiDB-lite"/>
    </source>
</evidence>
<dbReference type="Gene3D" id="3.40.1000.10">
    <property type="entry name" value="Mog1/PsbP, alpha/beta/alpha sandwich"/>
    <property type="match status" value="1"/>
</dbReference>
<protein>
    <recommendedName>
        <fullName evidence="5">DUF1795 domain-containing protein</fullName>
    </recommendedName>
</protein>
<sequence length="216" mass="24041">MKKLFALLLIMMVSLVTACSDDAEKAGSEAKNETGKETGKENSKETKQEDSKEKVEKESDDKVKSADSKESDKAMAEGTETKLEEATFTVPSHFMEQEAPKDFPFPIVVYAFKANDAVSSLNVLVEPVPDGVSFDQFLEASFASTGFDYESKKNFELNGQQWNEAVSINLQGFKLNQKTVIHNGNAYIFSYASMPANYEVNMESYDKLIDSVKFTN</sequence>
<feature type="chain" id="PRO_5038684259" description="DUF1795 domain-containing protein" evidence="2">
    <location>
        <begin position="19"/>
        <end position="216"/>
    </location>
</feature>
<proteinExistence type="predicted"/>
<evidence type="ECO:0000313" key="3">
    <source>
        <dbReference type="EMBL" id="RID86816.1"/>
    </source>
</evidence>
<organism evidence="3 4">
    <name type="scientific">Mesobacillus zeae</name>
    <dbReference type="NCBI Taxonomy" id="1917180"/>
    <lineage>
        <taxon>Bacteria</taxon>
        <taxon>Bacillati</taxon>
        <taxon>Bacillota</taxon>
        <taxon>Bacilli</taxon>
        <taxon>Bacillales</taxon>
        <taxon>Bacillaceae</taxon>
        <taxon>Mesobacillus</taxon>
    </lineage>
</organism>
<dbReference type="PROSITE" id="PS51257">
    <property type="entry name" value="PROKAR_LIPOPROTEIN"/>
    <property type="match status" value="1"/>
</dbReference>
<dbReference type="RefSeq" id="WP_119111996.1">
    <property type="nucleotide sequence ID" value="NZ_CBCSEO010000006.1"/>
</dbReference>
<keyword evidence="4" id="KW-1185">Reference proteome</keyword>
<dbReference type="EMBL" id="QWVT01000011">
    <property type="protein sequence ID" value="RID86816.1"/>
    <property type="molecule type" value="Genomic_DNA"/>
</dbReference>
<keyword evidence="2" id="KW-0732">Signal</keyword>
<feature type="signal peptide" evidence="2">
    <location>
        <begin position="1"/>
        <end position="18"/>
    </location>
</feature>
<evidence type="ECO:0000313" key="4">
    <source>
        <dbReference type="Proteomes" id="UP000265816"/>
    </source>
</evidence>
<accession>A0A398BGX3</accession>
<dbReference type="AlphaFoldDB" id="A0A398BGX3"/>
<evidence type="ECO:0000256" key="2">
    <source>
        <dbReference type="SAM" id="SignalP"/>
    </source>
</evidence>
<gene>
    <name evidence="3" type="ORF">D1970_06055</name>
</gene>
<feature type="region of interest" description="Disordered" evidence="1">
    <location>
        <begin position="21"/>
        <end position="82"/>
    </location>
</feature>
<evidence type="ECO:0008006" key="5">
    <source>
        <dbReference type="Google" id="ProtNLM"/>
    </source>
</evidence>
<dbReference type="OrthoDB" id="2739761at2"/>
<dbReference type="Proteomes" id="UP000265816">
    <property type="component" value="Unassembled WGS sequence"/>
</dbReference>